<dbReference type="GO" id="GO:0016763">
    <property type="term" value="F:pentosyltransferase activity"/>
    <property type="evidence" value="ECO:0007669"/>
    <property type="project" value="TreeGrafter"/>
</dbReference>
<feature type="transmembrane region" description="Helical" evidence="9">
    <location>
        <begin position="153"/>
        <end position="170"/>
    </location>
</feature>
<feature type="transmembrane region" description="Helical" evidence="9">
    <location>
        <begin position="32"/>
        <end position="52"/>
    </location>
</feature>
<proteinExistence type="predicted"/>
<evidence type="ECO:0000256" key="9">
    <source>
        <dbReference type="SAM" id="Phobius"/>
    </source>
</evidence>
<feature type="transmembrane region" description="Helical" evidence="9">
    <location>
        <begin position="182"/>
        <end position="210"/>
    </location>
</feature>
<evidence type="ECO:0000313" key="11">
    <source>
        <dbReference type="EMBL" id="BCB81987.1"/>
    </source>
</evidence>
<feature type="transmembrane region" description="Helical" evidence="9">
    <location>
        <begin position="266"/>
        <end position="288"/>
    </location>
</feature>
<dbReference type="GO" id="GO:0005886">
    <property type="term" value="C:plasma membrane"/>
    <property type="evidence" value="ECO:0007669"/>
    <property type="project" value="UniProtKB-SubCell"/>
</dbReference>
<dbReference type="AlphaFoldDB" id="A0A6F8Y7E9"/>
<keyword evidence="2" id="KW-1003">Cell membrane</keyword>
<feature type="transmembrane region" description="Helical" evidence="9">
    <location>
        <begin position="222"/>
        <end position="242"/>
    </location>
</feature>
<evidence type="ECO:0000256" key="3">
    <source>
        <dbReference type="ARBA" id="ARBA00022676"/>
    </source>
</evidence>
<organism evidence="11 12">
    <name type="scientific">Phytohabitans flavus</name>
    <dbReference type="NCBI Taxonomy" id="1076124"/>
    <lineage>
        <taxon>Bacteria</taxon>
        <taxon>Bacillati</taxon>
        <taxon>Actinomycetota</taxon>
        <taxon>Actinomycetes</taxon>
        <taxon>Micromonosporales</taxon>
        <taxon>Micromonosporaceae</taxon>
    </lineage>
</organism>
<evidence type="ECO:0000313" key="12">
    <source>
        <dbReference type="Proteomes" id="UP000502508"/>
    </source>
</evidence>
<dbReference type="InterPro" id="IPR038731">
    <property type="entry name" value="RgtA/B/C-like"/>
</dbReference>
<evidence type="ECO:0000256" key="5">
    <source>
        <dbReference type="ARBA" id="ARBA00022692"/>
    </source>
</evidence>
<feature type="region of interest" description="Disordered" evidence="8">
    <location>
        <begin position="1"/>
        <end position="27"/>
    </location>
</feature>
<sequence>MVLAPDRPEVGVREDGPQPEAQPEQPERRSTAFFAILPFLAALVIGSVGVGSRQMWNNEYATWHAATLSFRDLAHLLSNTDLVHTAYLMVIRVWIAVAGDSPAAMRAPSLIAMAVAAGCLALLGRRLVNTSVGVVAGLLFAGIPAVSRYGQEARSYALVTMMVVVSTLLLTRAMDRPVWRRWVFYGASVVVAGLLHFASLIVLAAHILLVVRMTDGDDGRRYRWAGTVGFASLGVIPLLSFASRQSASISWIKADLDAVASFPRELFLSWPAAAAIGVFGVLGAVTLWRRHRVVAPVLVVWAVLPIVFVYVTYPVLHMFLARYVLYTLPAWALLAATAVCAVGGFVTRRQTTWARLLGAMLLLPLFAYAVVPGQREVRASPVIGQPDYKGAIDVIRANARPGDAIAYNDVFGQLSDLAREAVDYEMRDDPRPTDVFMTQTSVARGSYSAAECALKDQPVCQPVAAERIWLISTTYSPDPLSGLTADRRELLRPYRVTPQGTFEGVRLVLLTRAA</sequence>
<feature type="transmembrane region" description="Helical" evidence="9">
    <location>
        <begin position="352"/>
        <end position="371"/>
    </location>
</feature>
<feature type="transmembrane region" description="Helical" evidence="9">
    <location>
        <begin position="323"/>
        <end position="346"/>
    </location>
</feature>
<evidence type="ECO:0000256" key="6">
    <source>
        <dbReference type="ARBA" id="ARBA00022989"/>
    </source>
</evidence>
<keyword evidence="5 9" id="KW-0812">Transmembrane</keyword>
<feature type="transmembrane region" description="Helical" evidence="9">
    <location>
        <begin position="103"/>
        <end position="123"/>
    </location>
</feature>
<feature type="domain" description="Glycosyltransferase RgtA/B/C/D-like" evidence="10">
    <location>
        <begin position="90"/>
        <end position="211"/>
    </location>
</feature>
<dbReference type="Pfam" id="PF13231">
    <property type="entry name" value="PMT_2"/>
    <property type="match status" value="1"/>
</dbReference>
<dbReference type="RefSeq" id="WP_173041660.1">
    <property type="nucleotide sequence ID" value="NZ_AP022870.1"/>
</dbReference>
<keyword evidence="3" id="KW-0328">Glycosyltransferase</keyword>
<protein>
    <recommendedName>
        <fullName evidence="10">Glycosyltransferase RgtA/B/C/D-like domain-containing protein</fullName>
    </recommendedName>
</protein>
<reference evidence="11 12" key="2">
    <citation type="submission" date="2020-03" db="EMBL/GenBank/DDBJ databases">
        <authorList>
            <person name="Ichikawa N."/>
            <person name="Kimura A."/>
            <person name="Kitahashi Y."/>
            <person name="Uohara A."/>
        </authorList>
    </citation>
    <scope>NUCLEOTIDE SEQUENCE [LARGE SCALE GENOMIC DNA]</scope>
    <source>
        <strain evidence="11 12">NBRC 107702</strain>
    </source>
</reference>
<dbReference type="PANTHER" id="PTHR33908">
    <property type="entry name" value="MANNOSYLTRANSFERASE YKCB-RELATED"/>
    <property type="match status" value="1"/>
</dbReference>
<evidence type="ECO:0000256" key="7">
    <source>
        <dbReference type="ARBA" id="ARBA00023136"/>
    </source>
</evidence>
<dbReference type="InterPro" id="IPR050297">
    <property type="entry name" value="LipidA_mod_glycosyltrf_83"/>
</dbReference>
<feature type="transmembrane region" description="Helical" evidence="9">
    <location>
        <begin position="73"/>
        <end position="97"/>
    </location>
</feature>
<accession>A0A6F8Y7E9</accession>
<reference evidence="11 12" key="1">
    <citation type="submission" date="2020-03" db="EMBL/GenBank/DDBJ databases">
        <title>Whole genome shotgun sequence of Phytohabitans flavus NBRC 107702.</title>
        <authorList>
            <person name="Komaki H."/>
            <person name="Tamura T."/>
        </authorList>
    </citation>
    <scope>NUCLEOTIDE SEQUENCE [LARGE SCALE GENOMIC DNA]</scope>
    <source>
        <strain evidence="11 12">NBRC 107702</strain>
    </source>
</reference>
<dbReference type="Proteomes" id="UP000502508">
    <property type="component" value="Chromosome"/>
</dbReference>
<gene>
    <name evidence="11" type="ORF">Pflav_083970</name>
</gene>
<dbReference type="PANTHER" id="PTHR33908:SF3">
    <property type="entry name" value="UNDECAPRENYL PHOSPHATE-ALPHA-4-AMINO-4-DEOXY-L-ARABINOSE ARABINOSYL TRANSFERASE"/>
    <property type="match status" value="1"/>
</dbReference>
<feature type="transmembrane region" description="Helical" evidence="9">
    <location>
        <begin position="294"/>
        <end position="316"/>
    </location>
</feature>
<keyword evidence="4" id="KW-0808">Transferase</keyword>
<keyword evidence="12" id="KW-1185">Reference proteome</keyword>
<name>A0A6F8Y7E9_9ACTN</name>
<evidence type="ECO:0000256" key="1">
    <source>
        <dbReference type="ARBA" id="ARBA00004651"/>
    </source>
</evidence>
<evidence type="ECO:0000256" key="4">
    <source>
        <dbReference type="ARBA" id="ARBA00022679"/>
    </source>
</evidence>
<evidence type="ECO:0000256" key="2">
    <source>
        <dbReference type="ARBA" id="ARBA00022475"/>
    </source>
</evidence>
<dbReference type="EMBL" id="AP022870">
    <property type="protein sequence ID" value="BCB81987.1"/>
    <property type="molecule type" value="Genomic_DNA"/>
</dbReference>
<dbReference type="KEGG" id="pfla:Pflav_083970"/>
<evidence type="ECO:0000259" key="10">
    <source>
        <dbReference type="Pfam" id="PF13231"/>
    </source>
</evidence>
<keyword evidence="7 9" id="KW-0472">Membrane</keyword>
<evidence type="ECO:0000256" key="8">
    <source>
        <dbReference type="SAM" id="MobiDB-lite"/>
    </source>
</evidence>
<dbReference type="GO" id="GO:0010041">
    <property type="term" value="P:response to iron(III) ion"/>
    <property type="evidence" value="ECO:0007669"/>
    <property type="project" value="TreeGrafter"/>
</dbReference>
<dbReference type="GO" id="GO:0009103">
    <property type="term" value="P:lipopolysaccharide biosynthetic process"/>
    <property type="evidence" value="ECO:0007669"/>
    <property type="project" value="UniProtKB-ARBA"/>
</dbReference>
<comment type="subcellular location">
    <subcellularLocation>
        <location evidence="1">Cell membrane</location>
        <topology evidence="1">Multi-pass membrane protein</topology>
    </subcellularLocation>
</comment>
<keyword evidence="6 9" id="KW-1133">Transmembrane helix</keyword>
<feature type="compositionally biased region" description="Basic and acidic residues" evidence="8">
    <location>
        <begin position="1"/>
        <end position="16"/>
    </location>
</feature>